<dbReference type="CDD" id="cd22758">
    <property type="entry name" value="OTU_232R-like"/>
    <property type="match status" value="1"/>
</dbReference>
<dbReference type="InterPro" id="IPR024810">
    <property type="entry name" value="MAB21L/cGLR"/>
</dbReference>
<dbReference type="OrthoDB" id="6112914at2759"/>
<accession>A0A8B8B148</accession>
<protein>
    <submittedName>
        <fullName evidence="3">Uncharacterized protein LOC111106103 isoform X1</fullName>
    </submittedName>
</protein>
<dbReference type="PANTHER" id="PTHR10656:SF69">
    <property type="entry name" value="MAB-21-LIKE HHH_H2TH-LIKE DOMAIN-CONTAINING PROTEIN"/>
    <property type="match status" value="1"/>
</dbReference>
<dbReference type="Pfam" id="PF20266">
    <property type="entry name" value="Mab-21_C"/>
    <property type="match status" value="1"/>
</dbReference>
<dbReference type="RefSeq" id="XP_022296339.1">
    <property type="nucleotide sequence ID" value="XM_022440631.1"/>
</dbReference>
<name>A0A8B8B148_CRAVI</name>
<dbReference type="KEGG" id="cvn:111106103"/>
<evidence type="ECO:0000259" key="1">
    <source>
        <dbReference type="PROSITE" id="PS50802"/>
    </source>
</evidence>
<proteinExistence type="predicted"/>
<dbReference type="SMART" id="SM01265">
    <property type="entry name" value="Mab-21"/>
    <property type="match status" value="1"/>
</dbReference>
<evidence type="ECO:0000313" key="3">
    <source>
        <dbReference type="RefSeq" id="XP_022296339.1"/>
    </source>
</evidence>
<organism evidence="2 3">
    <name type="scientific">Crassostrea virginica</name>
    <name type="common">Eastern oyster</name>
    <dbReference type="NCBI Taxonomy" id="6565"/>
    <lineage>
        <taxon>Eukaryota</taxon>
        <taxon>Metazoa</taxon>
        <taxon>Spiralia</taxon>
        <taxon>Lophotrochozoa</taxon>
        <taxon>Mollusca</taxon>
        <taxon>Bivalvia</taxon>
        <taxon>Autobranchia</taxon>
        <taxon>Pteriomorphia</taxon>
        <taxon>Ostreida</taxon>
        <taxon>Ostreoidea</taxon>
        <taxon>Ostreidae</taxon>
        <taxon>Crassostrea</taxon>
    </lineage>
</organism>
<evidence type="ECO:0000313" key="2">
    <source>
        <dbReference type="Proteomes" id="UP000694844"/>
    </source>
</evidence>
<dbReference type="GeneID" id="111106103"/>
<dbReference type="Proteomes" id="UP000694844">
    <property type="component" value="Chromosome 8"/>
</dbReference>
<dbReference type="SUPFAM" id="SSF54001">
    <property type="entry name" value="Cysteine proteinases"/>
    <property type="match status" value="1"/>
</dbReference>
<reference evidence="3" key="1">
    <citation type="submission" date="2025-08" db="UniProtKB">
        <authorList>
            <consortium name="RefSeq"/>
        </authorList>
    </citation>
    <scope>IDENTIFICATION</scope>
    <source>
        <tissue evidence="3">Whole sample</tissue>
    </source>
</reference>
<sequence length="1045" mass="120864">MSSVNNFQIIEKERNGDLPNLFWKSECYSRNDTEDSKVFENCLTGISTNVSAIDLNVENTHSRNENSIHWSDVEEENDSIKTDCPSNVEDNDFCEDVDETDYFDSEDEYWDTFTNKQTDIEHCPGCLMYHFPFGSLRQRDCFPYALKGGSTVSILEVFKFAEENNFEIQNVRGDESCLFRAINDQFMINGCYGHTETSIRLIAERHLAENPKKYGNHTTPISPGETLEEYFKRTKTYSDDVVLQALADVFLLNINVFKFISHDIKQTHFTAKSKVVSSTVSLFVGHLGEPQSYFSLRPVQWLTELPCKAQLYRMVATCTNKSLEERTCLLDKKLAMMSQGNLSGSSLTDCARFVLQFISFEENTKNRESSKQANFKSVFKSYTNRNLQFEETENSRTKLIEDPSHIDHVCGIPVYHLSFIMKNVLPLSMFFKRWHISGNLFRIEEICFHYLGSYARNTVITVRDISPAQKMERSDRKHHLQTPKKIVVLKNDLQAINGNESDENIMMSDCVIMDSSDTQPGYCRLRIPSKSSIDEKEVFQHGSNIYLKPFKIPRVLYSKLRGWLFDKIRCIGVFCPSFPFSRRWPGSRRHTFPSRVTIDSIIRTGCTLIPKSHRNSAYPDIEWQFNFSVAEFSIFKSLTIAQKHGYYVLKVLLDQMIHHITFKQKYLKNVYLMSCEKISSSAWETNFSGCVLYVLDALLSCLKSRFLPNYFILESNLIEGLQEDEINALITVVEYIRLFPACTIQIVADRYGFTSAPNLIERVLVSVEEFSVTENCEMAFHGLFLPLTMAMAKRMAKIGFYQASYDMLEEAFEQSLLIPREGLKQMSVSFHHLFEKTVKEMKQRSSRILLSEIFDLRTGSNISTVFKKPLLPLQSCLEWTIDSRLNWMGVPSDNIGDLIAISKLLYVCSRREYFRQNKLLAELTITTAIRCIHETLRKKPSEITATNGSHTNDEMGAETRKIKKMLIQYYIQSYFVSKLDWTLTPFINYLDDIENLCNEFPEMARIVSEMFGYADQPEKCQQYARLFHSHLHGSGHHPEILVLWE</sequence>
<dbReference type="InterPro" id="IPR046906">
    <property type="entry name" value="Mab-21_HhH/H2TH-like"/>
</dbReference>
<feature type="domain" description="OTU" evidence="1">
    <location>
        <begin position="166"/>
        <end position="275"/>
    </location>
</feature>
<dbReference type="AlphaFoldDB" id="A0A8B8B148"/>
<dbReference type="PROSITE" id="PS50802">
    <property type="entry name" value="OTU"/>
    <property type="match status" value="1"/>
</dbReference>
<dbReference type="Gene3D" id="3.90.70.80">
    <property type="match status" value="1"/>
</dbReference>
<keyword evidence="2" id="KW-1185">Reference proteome</keyword>
<dbReference type="InterPro" id="IPR003323">
    <property type="entry name" value="OTU_dom"/>
</dbReference>
<dbReference type="InterPro" id="IPR038765">
    <property type="entry name" value="Papain-like_cys_pep_sf"/>
</dbReference>
<gene>
    <name evidence="3" type="primary">LOC111106103</name>
</gene>
<dbReference type="PANTHER" id="PTHR10656">
    <property type="entry name" value="CELL FATE DETERMINING PROTEIN MAB21-RELATED"/>
    <property type="match status" value="1"/>
</dbReference>
<dbReference type="Gene3D" id="1.10.1410.40">
    <property type="match status" value="1"/>
</dbReference>